<dbReference type="PANTHER" id="PTHR41523">
    <property type="entry name" value="TWO-COMPONENT SYSTEM SENSOR PROTEIN"/>
    <property type="match status" value="1"/>
</dbReference>
<dbReference type="InterPro" id="IPR035965">
    <property type="entry name" value="PAS-like_dom_sf"/>
</dbReference>
<evidence type="ECO:0000256" key="3">
    <source>
        <dbReference type="ARBA" id="ARBA00022553"/>
    </source>
</evidence>
<proteinExistence type="predicted"/>
<organism evidence="9 10">
    <name type="scientific">Camelimonas abortus</name>
    <dbReference type="NCBI Taxonomy" id="1017184"/>
    <lineage>
        <taxon>Bacteria</taxon>
        <taxon>Pseudomonadati</taxon>
        <taxon>Pseudomonadota</taxon>
        <taxon>Alphaproteobacteria</taxon>
        <taxon>Hyphomicrobiales</taxon>
        <taxon>Chelatococcaceae</taxon>
        <taxon>Camelimonas</taxon>
    </lineage>
</organism>
<dbReference type="SUPFAM" id="SSF55785">
    <property type="entry name" value="PYP-like sensor domain (PAS domain)"/>
    <property type="match status" value="2"/>
</dbReference>
<keyword evidence="5" id="KW-0547">Nucleotide-binding</keyword>
<dbReference type="InterPro" id="IPR013656">
    <property type="entry name" value="PAS_4"/>
</dbReference>
<protein>
    <recommendedName>
        <fullName evidence="2">histidine kinase</fullName>
        <ecNumber evidence="2">2.7.13.3</ecNumber>
    </recommendedName>
</protein>
<feature type="domain" description="Signal transduction histidine kinase HWE region" evidence="8">
    <location>
        <begin position="290"/>
        <end position="369"/>
    </location>
</feature>
<evidence type="ECO:0000256" key="4">
    <source>
        <dbReference type="ARBA" id="ARBA00022679"/>
    </source>
</evidence>
<dbReference type="Proteomes" id="UP001595536">
    <property type="component" value="Unassembled WGS sequence"/>
</dbReference>
<name>A0ABV7LAE5_9HYPH</name>
<evidence type="ECO:0000256" key="1">
    <source>
        <dbReference type="ARBA" id="ARBA00000085"/>
    </source>
</evidence>
<evidence type="ECO:0000256" key="2">
    <source>
        <dbReference type="ARBA" id="ARBA00012438"/>
    </source>
</evidence>
<dbReference type="Gene3D" id="3.30.565.10">
    <property type="entry name" value="Histidine kinase-like ATPase, C-terminal domain"/>
    <property type="match status" value="1"/>
</dbReference>
<evidence type="ECO:0000256" key="7">
    <source>
        <dbReference type="ARBA" id="ARBA00022840"/>
    </source>
</evidence>
<sequence>MPQDIFASGGECGELLRSFDWDRHPLGPLQAWPVELRTVTQMVLGAQFPMFVVWGPEQYVLYNDACAGVYGPAHPAAMGRRFRDTLGPLWEQVGPLVARAYQGQASSGVDAPFTMWRAGYPERTHVSFCCSPVRMAGGDVAGMFCVFHETTSRVAVEREREREQGLLRSIFETALGAVAVTSGPNHYITYVNEEFEAISGYRNALGKTVREAFPDVAGQGYFEMLDRVFAEGGPQTGRAMPAILQADPDSPPLERVVDILCHPVFARDGATEGVFVQILDVTDSHLLNRELAHRLKNQLAVVQAIINQSFRGASDLAGAHAALTERIAVLARAHEAAFAGQENGVGLRSLIRAAVEWHDAARIGMTGPDVAIAARPALSLALILHELLTNAVKHGALSAGEGRVDISWEARAPEPGAMQRLRLLWEERGGPPVREPQRRGSGLRLVQAGLSGAPRVQVRVAFPPEGLRCVLEGELPPPG</sequence>
<keyword evidence="3" id="KW-0597">Phosphoprotein</keyword>
<keyword evidence="4" id="KW-0808">Transferase</keyword>
<dbReference type="InterPro" id="IPR036890">
    <property type="entry name" value="HATPase_C_sf"/>
</dbReference>
<evidence type="ECO:0000259" key="8">
    <source>
        <dbReference type="SMART" id="SM00911"/>
    </source>
</evidence>
<dbReference type="InterPro" id="IPR011102">
    <property type="entry name" value="Sig_transdc_His_kinase_HWE"/>
</dbReference>
<evidence type="ECO:0000313" key="9">
    <source>
        <dbReference type="EMBL" id="MFC3264761.1"/>
    </source>
</evidence>
<comment type="caution">
    <text evidence="9">The sequence shown here is derived from an EMBL/GenBank/DDBJ whole genome shotgun (WGS) entry which is preliminary data.</text>
</comment>
<accession>A0ABV7LAE5</accession>
<dbReference type="RefSeq" id="WP_376828722.1">
    <property type="nucleotide sequence ID" value="NZ_JBHLWR010000004.1"/>
</dbReference>
<dbReference type="SMART" id="SM00911">
    <property type="entry name" value="HWE_HK"/>
    <property type="match status" value="1"/>
</dbReference>
<evidence type="ECO:0000256" key="6">
    <source>
        <dbReference type="ARBA" id="ARBA00022777"/>
    </source>
</evidence>
<dbReference type="Gene3D" id="3.30.450.20">
    <property type="entry name" value="PAS domain"/>
    <property type="match status" value="2"/>
</dbReference>
<dbReference type="SUPFAM" id="SSF55874">
    <property type="entry name" value="ATPase domain of HSP90 chaperone/DNA topoisomerase II/histidine kinase"/>
    <property type="match status" value="1"/>
</dbReference>
<comment type="catalytic activity">
    <reaction evidence="1">
        <text>ATP + protein L-histidine = ADP + protein N-phospho-L-histidine.</text>
        <dbReference type="EC" id="2.7.13.3"/>
    </reaction>
</comment>
<evidence type="ECO:0000313" key="10">
    <source>
        <dbReference type="Proteomes" id="UP001595536"/>
    </source>
</evidence>
<gene>
    <name evidence="9" type="ORF">ACFOEX_00110</name>
</gene>
<reference evidence="10" key="1">
    <citation type="journal article" date="2019" name="Int. J. Syst. Evol. Microbiol.">
        <title>The Global Catalogue of Microorganisms (GCM) 10K type strain sequencing project: providing services to taxonomists for standard genome sequencing and annotation.</title>
        <authorList>
            <consortium name="The Broad Institute Genomics Platform"/>
            <consortium name="The Broad Institute Genome Sequencing Center for Infectious Disease"/>
            <person name="Wu L."/>
            <person name="Ma J."/>
        </authorList>
    </citation>
    <scope>NUCLEOTIDE SEQUENCE [LARGE SCALE GENOMIC DNA]</scope>
    <source>
        <strain evidence="10">CCM 7941</strain>
    </source>
</reference>
<dbReference type="GO" id="GO:0016301">
    <property type="term" value="F:kinase activity"/>
    <property type="evidence" value="ECO:0007669"/>
    <property type="project" value="UniProtKB-KW"/>
</dbReference>
<keyword evidence="6 9" id="KW-0418">Kinase</keyword>
<dbReference type="PANTHER" id="PTHR41523:SF7">
    <property type="entry name" value="HISTIDINE KINASE"/>
    <property type="match status" value="1"/>
</dbReference>
<dbReference type="Pfam" id="PF07536">
    <property type="entry name" value="HWE_HK"/>
    <property type="match status" value="1"/>
</dbReference>
<keyword evidence="10" id="KW-1185">Reference proteome</keyword>
<dbReference type="EMBL" id="JBHRUV010000002">
    <property type="protein sequence ID" value="MFC3264761.1"/>
    <property type="molecule type" value="Genomic_DNA"/>
</dbReference>
<evidence type="ECO:0000256" key="5">
    <source>
        <dbReference type="ARBA" id="ARBA00022741"/>
    </source>
</evidence>
<dbReference type="Pfam" id="PF08448">
    <property type="entry name" value="PAS_4"/>
    <property type="match status" value="2"/>
</dbReference>
<dbReference type="EC" id="2.7.13.3" evidence="2"/>
<keyword evidence="7" id="KW-0067">ATP-binding</keyword>